<keyword evidence="2" id="KW-0472">Membrane</keyword>
<reference evidence="3 4" key="1">
    <citation type="journal article" date="2020" name="Int. J. Syst. Evol. Microbiol.">
        <title>Reclassification of Streptomyces castelarensis and Streptomyces sporoclivatus as later heterotypic synonyms of Streptomyces antimycoticus.</title>
        <authorList>
            <person name="Komaki H."/>
            <person name="Tamura T."/>
        </authorList>
    </citation>
    <scope>NUCLEOTIDE SEQUENCE [LARGE SCALE GENOMIC DNA]</scope>
    <source>
        <strain evidence="3 4">NBRC 100767</strain>
    </source>
</reference>
<evidence type="ECO:0000256" key="2">
    <source>
        <dbReference type="SAM" id="Phobius"/>
    </source>
</evidence>
<feature type="region of interest" description="Disordered" evidence="1">
    <location>
        <begin position="136"/>
        <end position="166"/>
    </location>
</feature>
<feature type="transmembrane region" description="Helical" evidence="2">
    <location>
        <begin position="44"/>
        <end position="65"/>
    </location>
</feature>
<feature type="transmembrane region" description="Helical" evidence="2">
    <location>
        <begin position="109"/>
        <end position="127"/>
    </location>
</feature>
<protein>
    <submittedName>
        <fullName evidence="3">Uncharacterized protein</fullName>
    </submittedName>
</protein>
<dbReference type="EMBL" id="AP019620">
    <property type="protein sequence ID" value="BBJ37656.1"/>
    <property type="molecule type" value="Genomic_DNA"/>
</dbReference>
<feature type="transmembrane region" description="Helical" evidence="2">
    <location>
        <begin position="77"/>
        <end position="97"/>
    </location>
</feature>
<keyword evidence="2" id="KW-1133">Transmembrane helix</keyword>
<feature type="transmembrane region" description="Helical" evidence="2">
    <location>
        <begin position="7"/>
        <end position="32"/>
    </location>
</feature>
<evidence type="ECO:0000313" key="3">
    <source>
        <dbReference type="EMBL" id="BBJ37656.1"/>
    </source>
</evidence>
<feature type="compositionally biased region" description="Polar residues" evidence="1">
    <location>
        <begin position="136"/>
        <end position="148"/>
    </location>
</feature>
<dbReference type="Proteomes" id="UP000463951">
    <property type="component" value="Chromosome"/>
</dbReference>
<name>A0A499ULK8_9ACTN</name>
<accession>A0A499ULK8</accession>
<evidence type="ECO:0000256" key="1">
    <source>
        <dbReference type="SAM" id="MobiDB-lite"/>
    </source>
</evidence>
<gene>
    <name evidence="3" type="ORF">SSPO_003740</name>
</gene>
<proteinExistence type="predicted"/>
<organism evidence="3 4">
    <name type="scientific">Streptomyces antimycoticus</name>
    <dbReference type="NCBI Taxonomy" id="68175"/>
    <lineage>
        <taxon>Bacteria</taxon>
        <taxon>Bacillati</taxon>
        <taxon>Actinomycetota</taxon>
        <taxon>Actinomycetes</taxon>
        <taxon>Kitasatosporales</taxon>
        <taxon>Streptomycetaceae</taxon>
        <taxon>Streptomyces</taxon>
        <taxon>Streptomyces violaceusniger group</taxon>
    </lineage>
</organism>
<keyword evidence="2" id="KW-0812">Transmembrane</keyword>
<sequence>MAAVVSRWVLGVCAVLAVVGGAAMVVGGFVYFNADEYVPEYTEYGGWGTVAGTCALAIYVGGAMCTHLLMRIGTGMVLAGAAWPVSTSIASLISLQADRGGPRGTLEDSALGFIWLLAGAYFTWRVAADRWPVTQHPLNEDSTTSHHANGTPPREPTSLRAGQSGY</sequence>
<dbReference type="AlphaFoldDB" id="A0A499ULK8"/>
<evidence type="ECO:0000313" key="4">
    <source>
        <dbReference type="Proteomes" id="UP000463951"/>
    </source>
</evidence>